<name>A0A8X7SCJ3_BRACI</name>
<evidence type="ECO:0000313" key="7">
    <source>
        <dbReference type="EMBL" id="KAG2303693.1"/>
    </source>
</evidence>
<gene>
    <name evidence="7" type="ORF">Bca52824_032344</name>
</gene>
<evidence type="ECO:0000259" key="6">
    <source>
        <dbReference type="PROSITE" id="PS51059"/>
    </source>
</evidence>
<organism evidence="7 8">
    <name type="scientific">Brassica carinata</name>
    <name type="common">Ethiopian mustard</name>
    <name type="synonym">Abyssinian cabbage</name>
    <dbReference type="NCBI Taxonomy" id="52824"/>
    <lineage>
        <taxon>Eukaryota</taxon>
        <taxon>Viridiplantae</taxon>
        <taxon>Streptophyta</taxon>
        <taxon>Embryophyta</taxon>
        <taxon>Tracheophyta</taxon>
        <taxon>Spermatophyta</taxon>
        <taxon>Magnoliopsida</taxon>
        <taxon>eudicotyledons</taxon>
        <taxon>Gunneridae</taxon>
        <taxon>Pentapetalae</taxon>
        <taxon>rosids</taxon>
        <taxon>malvids</taxon>
        <taxon>Brassicales</taxon>
        <taxon>Brassicaceae</taxon>
        <taxon>Brassiceae</taxon>
        <taxon>Brassica</taxon>
    </lineage>
</organism>
<dbReference type="OrthoDB" id="6133115at2759"/>
<keyword evidence="8" id="KW-1185">Reference proteome</keyword>
<evidence type="ECO:0000256" key="3">
    <source>
        <dbReference type="ARBA" id="ARBA00023016"/>
    </source>
</evidence>
<dbReference type="Pfam" id="PF12174">
    <property type="entry name" value="RST"/>
    <property type="match status" value="1"/>
</dbReference>
<feature type="domain" description="PARP catalytic" evidence="6">
    <location>
        <begin position="24"/>
        <end position="250"/>
    </location>
</feature>
<dbReference type="PANTHER" id="PTHR32263">
    <property type="entry name" value="INACTIVE POLY [ADP-RIBOSE] POLYMERASE SRO4-RELATED"/>
    <property type="match status" value="1"/>
</dbReference>
<dbReference type="EMBL" id="JAAMPC010000007">
    <property type="protein sequence ID" value="KAG2303693.1"/>
    <property type="molecule type" value="Genomic_DNA"/>
</dbReference>
<dbReference type="InterPro" id="IPR022003">
    <property type="entry name" value="RST"/>
</dbReference>
<keyword evidence="3" id="KW-0346">Stress response</keyword>
<keyword evidence="2" id="KW-0217">Developmental protein</keyword>
<dbReference type="PANTHER" id="PTHR32263:SF30">
    <property type="entry name" value="GENOME ASSEMBLY, CHROMOSOME: A09"/>
    <property type="match status" value="1"/>
</dbReference>
<evidence type="ECO:0000256" key="5">
    <source>
        <dbReference type="SAM" id="MobiDB-lite"/>
    </source>
</evidence>
<comment type="subcellular location">
    <subcellularLocation>
        <location evidence="1">Nucleus</location>
    </subcellularLocation>
</comment>
<dbReference type="PROSITE" id="PS51059">
    <property type="entry name" value="PARP_CATALYTIC"/>
    <property type="match status" value="1"/>
</dbReference>
<dbReference type="Proteomes" id="UP000886595">
    <property type="component" value="Unassembled WGS sequence"/>
</dbReference>
<dbReference type="InterPro" id="IPR012317">
    <property type="entry name" value="Poly(ADP-ribose)pol_cat_dom"/>
</dbReference>
<dbReference type="AlphaFoldDB" id="A0A8X7SCJ3"/>
<evidence type="ECO:0000256" key="1">
    <source>
        <dbReference type="ARBA" id="ARBA00004123"/>
    </source>
</evidence>
<accession>A0A8X7SCJ3</accession>
<feature type="compositionally biased region" description="Polar residues" evidence="5">
    <location>
        <begin position="295"/>
        <end position="306"/>
    </location>
</feature>
<reference evidence="7 8" key="1">
    <citation type="submission" date="2020-02" db="EMBL/GenBank/DDBJ databases">
        <authorList>
            <person name="Ma Q."/>
            <person name="Huang Y."/>
            <person name="Song X."/>
            <person name="Pei D."/>
        </authorList>
    </citation>
    <scope>NUCLEOTIDE SEQUENCE [LARGE SCALE GENOMIC DNA]</scope>
    <source>
        <strain evidence="7">Sxm20200214</strain>
        <tissue evidence="7">Leaf</tissue>
    </source>
</reference>
<keyword evidence="4" id="KW-0539">Nucleus</keyword>
<feature type="region of interest" description="Disordered" evidence="5">
    <location>
        <begin position="275"/>
        <end position="306"/>
    </location>
</feature>
<evidence type="ECO:0000313" key="8">
    <source>
        <dbReference type="Proteomes" id="UP000886595"/>
    </source>
</evidence>
<feature type="compositionally biased region" description="Low complexity" evidence="5">
    <location>
        <begin position="32"/>
        <end position="42"/>
    </location>
</feature>
<evidence type="ECO:0000256" key="4">
    <source>
        <dbReference type="ARBA" id="ARBA00023242"/>
    </source>
</evidence>
<feature type="region of interest" description="Disordered" evidence="5">
    <location>
        <begin position="1"/>
        <end position="44"/>
    </location>
</feature>
<dbReference type="GO" id="GO:0005634">
    <property type="term" value="C:nucleus"/>
    <property type="evidence" value="ECO:0007669"/>
    <property type="project" value="UniProtKB-SubCell"/>
</dbReference>
<sequence length="485" mass="53232">MAAQVEIEDQASVTELDNGEIFDPPLSDDADSSSSSSSSSGSTILLRQGNQEHDVIKACFLSGLGPPLARDATVVSVRKNSTEGIATRAKYVAFRIFTEAMARKNGGDPNVKYGWYAGSREEIERIVSYGFSSREIDGSRGVGVHLVPSKYSLFAAAGAEPDGEGLRHLLLCRVLLGKSEQIVSGSKQSHPSAVEFDSGVDDLQNPRKYVVWSSAMNSYILPGYIVSFRSPRLREIIRGGSPVRPSSPWVSLAALMSMLSKSMDASRMNLIMKKEDSERSIGPEDETSGWRQPFGSDNQESQRQIQEQGLRDRYRDFFIVSVTVETFIDRSLRRRLVVESQTGRPFVYGPGFTGSESSWGAPQSSSSAVFFTSFKRRSSSSPLLTIVDSQICEFPPLAGVSTVCSYGSGLLKSDPPPYSPLETSGLSSQLRFSHRESLSVRRHPPHRFILYPSNWRMVSAPLPSLDSTVTSAGRRAHSTAYLLQR</sequence>
<dbReference type="Gene3D" id="3.90.228.10">
    <property type="match status" value="1"/>
</dbReference>
<evidence type="ECO:0000256" key="2">
    <source>
        <dbReference type="ARBA" id="ARBA00022473"/>
    </source>
</evidence>
<dbReference type="InterPro" id="IPR044964">
    <property type="entry name" value="RCD1/SRO1-5"/>
</dbReference>
<protein>
    <recommendedName>
        <fullName evidence="6">PARP catalytic domain-containing protein</fullName>
    </recommendedName>
</protein>
<proteinExistence type="predicted"/>
<dbReference type="GO" id="GO:0003950">
    <property type="term" value="F:NAD+ poly-ADP-ribosyltransferase activity"/>
    <property type="evidence" value="ECO:0007669"/>
    <property type="project" value="InterPro"/>
</dbReference>
<comment type="caution">
    <text evidence="7">The sequence shown here is derived from an EMBL/GenBank/DDBJ whole genome shotgun (WGS) entry which is preliminary data.</text>
</comment>
<dbReference type="SUPFAM" id="SSF56399">
    <property type="entry name" value="ADP-ribosylation"/>
    <property type="match status" value="1"/>
</dbReference>